<keyword evidence="3" id="KW-1185">Reference proteome</keyword>
<dbReference type="EMBL" id="WSZM01000604">
    <property type="protein sequence ID" value="KAF4031018.1"/>
    <property type="molecule type" value="Genomic_DNA"/>
</dbReference>
<comment type="caution">
    <text evidence="1">The sequence shown here is derived from an EMBL/GenBank/DDBJ whole genome shotgun (WGS) entry which is preliminary data.</text>
</comment>
<reference evidence="1" key="1">
    <citation type="submission" date="2020-04" db="EMBL/GenBank/DDBJ databases">
        <title>Hybrid Assembly of Korean Phytophthora infestans isolates.</title>
        <authorList>
            <person name="Prokchorchik M."/>
            <person name="Lee Y."/>
            <person name="Seo J."/>
            <person name="Cho J.-H."/>
            <person name="Park Y.-E."/>
            <person name="Jang D.-C."/>
            <person name="Im J.-S."/>
            <person name="Choi J.-G."/>
            <person name="Park H.-J."/>
            <person name="Lee G.-B."/>
            <person name="Lee Y.-G."/>
            <person name="Hong S.-Y."/>
            <person name="Cho K."/>
            <person name="Sohn K.H."/>
        </authorList>
    </citation>
    <scope>NUCLEOTIDE SEQUENCE</scope>
    <source>
        <strain evidence="1">KR_1_A1</strain>
        <strain evidence="2">KR_2_A2</strain>
    </source>
</reference>
<evidence type="ECO:0000313" key="1">
    <source>
        <dbReference type="EMBL" id="KAF4031018.1"/>
    </source>
</evidence>
<gene>
    <name evidence="1" type="ORF">GN244_ATG17112</name>
    <name evidence="2" type="ORF">GN958_ATG16112</name>
</gene>
<dbReference type="Proteomes" id="UP000602510">
    <property type="component" value="Unassembled WGS sequence"/>
</dbReference>
<evidence type="ECO:0000313" key="2">
    <source>
        <dbReference type="EMBL" id="KAF4134856.1"/>
    </source>
</evidence>
<dbReference type="EMBL" id="JAACNO010002256">
    <property type="protein sequence ID" value="KAF4134856.1"/>
    <property type="molecule type" value="Genomic_DNA"/>
</dbReference>
<organism evidence="1 3">
    <name type="scientific">Phytophthora infestans</name>
    <name type="common">Potato late blight agent</name>
    <name type="synonym">Botrytis infestans</name>
    <dbReference type="NCBI Taxonomy" id="4787"/>
    <lineage>
        <taxon>Eukaryota</taxon>
        <taxon>Sar</taxon>
        <taxon>Stramenopiles</taxon>
        <taxon>Oomycota</taxon>
        <taxon>Peronosporomycetes</taxon>
        <taxon>Peronosporales</taxon>
        <taxon>Peronosporaceae</taxon>
        <taxon>Phytophthora</taxon>
    </lineage>
</organism>
<dbReference type="AlphaFoldDB" id="A0A833SK01"/>
<sequence>MAMAIHVLSLGWRYAEKDRDISTWTSLICDHPLDPNLRFREQGWIMVSVSPGNRTLVQMCYRLSLDVTSSSPMGHGMDNKTLFVLQNLGTVMQQTFVNMTRAYPAR</sequence>
<name>A0A833SK01_PHYIN</name>
<proteinExistence type="predicted"/>
<evidence type="ECO:0000313" key="3">
    <source>
        <dbReference type="Proteomes" id="UP000602510"/>
    </source>
</evidence>
<accession>A0A833SK01</accession>
<protein>
    <submittedName>
        <fullName evidence="1">Uncharacterized protein</fullName>
    </submittedName>
</protein>
<dbReference type="Proteomes" id="UP000704712">
    <property type="component" value="Unassembled WGS sequence"/>
</dbReference>